<proteinExistence type="inferred from homology"/>
<sequence length="433" mass="46837">MQHFLTVFIGNEWRGQCKCNQNTISELPASIDFKEMGFLMVVLLSLSCLSFGSQITSVATYDVTSYGAKGDGNTDDSSAFLRAWDDLCGDVSPEPTLIIPSDKTFLISPVAFSGPCKSPNVNIKLLGNITAPKTLDRWKDCIKNNIWIHFTSVQGLKIQGPGQIDGQGSIWWRKEGQPKTSTCNRPTALHFNSCNGLQLRGTKHINSPMLHISINGCEGVDVGNIQILAPGDSPNTDGIDIGDSSHVNIHDSNIQTGDDCVAINGGTHDINVTGVFCGPGHGISIVSLEENGGYDTVEQVRVENCNISGTTNGLRIKTVPYGTGYARRIVFQDIHLVNVENPIIIDQHYCSNPEDAFCPALPNASAAKVSDVMYTNIYGSSATKQAITFNCSGKYNCTEIVTNEVGILGHDEISYCQNTQGKFIDTTPPISCY</sequence>
<evidence type="ECO:0000256" key="8">
    <source>
        <dbReference type="RuleBase" id="RU361169"/>
    </source>
</evidence>
<keyword evidence="10" id="KW-1185">Reference proteome</keyword>
<dbReference type="GO" id="GO:0004650">
    <property type="term" value="F:polygalacturonase activity"/>
    <property type="evidence" value="ECO:0007669"/>
    <property type="project" value="InterPro"/>
</dbReference>
<dbReference type="AlphaFoldDB" id="A0AA35UZU3"/>
<evidence type="ECO:0000256" key="7">
    <source>
        <dbReference type="ARBA" id="ARBA00023316"/>
    </source>
</evidence>
<keyword evidence="6 8" id="KW-0326">Glycosidase</keyword>
<evidence type="ECO:0008006" key="11">
    <source>
        <dbReference type="Google" id="ProtNLM"/>
    </source>
</evidence>
<evidence type="ECO:0000256" key="6">
    <source>
        <dbReference type="ARBA" id="ARBA00023295"/>
    </source>
</evidence>
<reference evidence="9" key="1">
    <citation type="submission" date="2023-04" db="EMBL/GenBank/DDBJ databases">
        <authorList>
            <person name="Vijverberg K."/>
            <person name="Xiong W."/>
            <person name="Schranz E."/>
        </authorList>
    </citation>
    <scope>NUCLEOTIDE SEQUENCE</scope>
</reference>
<dbReference type="InterPro" id="IPR012334">
    <property type="entry name" value="Pectin_lyas_fold"/>
</dbReference>
<evidence type="ECO:0000313" key="10">
    <source>
        <dbReference type="Proteomes" id="UP001177003"/>
    </source>
</evidence>
<dbReference type="GO" id="GO:0071555">
    <property type="term" value="P:cell wall organization"/>
    <property type="evidence" value="ECO:0007669"/>
    <property type="project" value="UniProtKB-KW"/>
</dbReference>
<organism evidence="9 10">
    <name type="scientific">Lactuca saligna</name>
    <name type="common">Willowleaf lettuce</name>
    <dbReference type="NCBI Taxonomy" id="75948"/>
    <lineage>
        <taxon>Eukaryota</taxon>
        <taxon>Viridiplantae</taxon>
        <taxon>Streptophyta</taxon>
        <taxon>Embryophyta</taxon>
        <taxon>Tracheophyta</taxon>
        <taxon>Spermatophyta</taxon>
        <taxon>Magnoliopsida</taxon>
        <taxon>eudicotyledons</taxon>
        <taxon>Gunneridae</taxon>
        <taxon>Pentapetalae</taxon>
        <taxon>asterids</taxon>
        <taxon>campanulids</taxon>
        <taxon>Asterales</taxon>
        <taxon>Asteraceae</taxon>
        <taxon>Cichorioideae</taxon>
        <taxon>Cichorieae</taxon>
        <taxon>Lactucinae</taxon>
        <taxon>Lactuca</taxon>
    </lineage>
</organism>
<keyword evidence="4" id="KW-0964">Secreted</keyword>
<gene>
    <name evidence="9" type="ORF">LSALG_LOCUS4732</name>
</gene>
<dbReference type="InterPro" id="IPR006626">
    <property type="entry name" value="PbH1"/>
</dbReference>
<dbReference type="Pfam" id="PF00295">
    <property type="entry name" value="Glyco_hydro_28"/>
    <property type="match status" value="1"/>
</dbReference>
<comment type="similarity">
    <text evidence="2 8">Belongs to the glycosyl hydrolase 28 family.</text>
</comment>
<dbReference type="EMBL" id="OX465086">
    <property type="protein sequence ID" value="CAI9264066.1"/>
    <property type="molecule type" value="Genomic_DNA"/>
</dbReference>
<evidence type="ECO:0000256" key="1">
    <source>
        <dbReference type="ARBA" id="ARBA00004191"/>
    </source>
</evidence>
<dbReference type="Proteomes" id="UP001177003">
    <property type="component" value="Chromosome 0"/>
</dbReference>
<name>A0AA35UZU3_LACSI</name>
<dbReference type="InterPro" id="IPR000743">
    <property type="entry name" value="Glyco_hydro_28"/>
</dbReference>
<keyword evidence="5 8" id="KW-0378">Hydrolase</keyword>
<dbReference type="GO" id="GO:0005975">
    <property type="term" value="P:carbohydrate metabolic process"/>
    <property type="evidence" value="ECO:0007669"/>
    <property type="project" value="InterPro"/>
</dbReference>
<protein>
    <recommendedName>
        <fullName evidence="11">Polygalacturonase</fullName>
    </recommendedName>
</protein>
<dbReference type="SUPFAM" id="SSF51126">
    <property type="entry name" value="Pectin lyase-like"/>
    <property type="match status" value="1"/>
</dbReference>
<evidence type="ECO:0000256" key="4">
    <source>
        <dbReference type="ARBA" id="ARBA00022525"/>
    </source>
</evidence>
<evidence type="ECO:0000256" key="2">
    <source>
        <dbReference type="ARBA" id="ARBA00008834"/>
    </source>
</evidence>
<evidence type="ECO:0000313" key="9">
    <source>
        <dbReference type="EMBL" id="CAI9264066.1"/>
    </source>
</evidence>
<evidence type="ECO:0000256" key="5">
    <source>
        <dbReference type="ARBA" id="ARBA00022801"/>
    </source>
</evidence>
<evidence type="ECO:0000256" key="3">
    <source>
        <dbReference type="ARBA" id="ARBA00022512"/>
    </source>
</evidence>
<keyword evidence="3" id="KW-0134">Cell wall</keyword>
<dbReference type="InterPro" id="IPR011050">
    <property type="entry name" value="Pectin_lyase_fold/virulence"/>
</dbReference>
<comment type="subcellular location">
    <subcellularLocation>
        <location evidence="1">Secreted</location>
        <location evidence="1">Cell wall</location>
    </subcellularLocation>
</comment>
<dbReference type="PANTHER" id="PTHR31375">
    <property type="match status" value="1"/>
</dbReference>
<keyword evidence="7" id="KW-0961">Cell wall biogenesis/degradation</keyword>
<dbReference type="SMART" id="SM00710">
    <property type="entry name" value="PbH1"/>
    <property type="match status" value="5"/>
</dbReference>
<dbReference type="Gene3D" id="2.160.20.10">
    <property type="entry name" value="Single-stranded right-handed beta-helix, Pectin lyase-like"/>
    <property type="match status" value="1"/>
</dbReference>
<accession>A0AA35UZU3</accession>